<reference evidence="14 15" key="1">
    <citation type="submission" date="2018-12" db="EMBL/GenBank/DDBJ databases">
        <authorList>
            <person name="Kim S.-J."/>
            <person name="Jung G.-Y."/>
        </authorList>
    </citation>
    <scope>NUCLEOTIDE SEQUENCE [LARGE SCALE GENOMIC DNA]</scope>
    <source>
        <strain evidence="14 15">03SU3-P</strain>
    </source>
</reference>
<dbReference type="Gene3D" id="3.40.50.300">
    <property type="entry name" value="P-loop containing nucleotide triphosphate hydrolases"/>
    <property type="match status" value="1"/>
</dbReference>
<keyword evidence="4 10" id="KW-0808">Transferase</keyword>
<evidence type="ECO:0000256" key="5">
    <source>
        <dbReference type="ARBA" id="ARBA00022694"/>
    </source>
</evidence>
<accession>A0A426RTL8</accession>
<comment type="subunit">
    <text evidence="10">Monomer.</text>
</comment>
<dbReference type="AlphaFoldDB" id="A0A426RTL8"/>
<feature type="binding site" evidence="10">
    <location>
        <begin position="17"/>
        <end position="22"/>
    </location>
    <ligand>
        <name>substrate</name>
    </ligand>
</feature>
<evidence type="ECO:0000256" key="6">
    <source>
        <dbReference type="ARBA" id="ARBA00022741"/>
    </source>
</evidence>
<feature type="region of interest" description="Interaction with substrate tRNA" evidence="10">
    <location>
        <begin position="40"/>
        <end position="43"/>
    </location>
</feature>
<evidence type="ECO:0000256" key="12">
    <source>
        <dbReference type="RuleBase" id="RU003784"/>
    </source>
</evidence>
<evidence type="ECO:0000256" key="8">
    <source>
        <dbReference type="ARBA" id="ARBA00022842"/>
    </source>
</evidence>
<sequence>MGISNPQNMVALIAGPTASGKTALALHLARSGNFEIINADSAQVYSDLPILSAQPTADEQSSVPHHLFSYIDGVTPCSAARWAKDAKDVIARAHSAGATPILVGGSGLYLRTLLEGIAPIPEVDPELRAAIRAMPVADAYAALQTYDAPVAATLAPTDVSRISRALEVVQSTGRSILAWRATKTGGISADIALRPLLLLPPRDWLYDRCDTRFEQMMAHGAIDEVEALLARNLPQDAPVMRAIGVPEIAAYLKGMMTRDEAIARGQIATRQYAKRQFTWFRNQAPADWHRTNEVINDSNIGNFEIIFQ</sequence>
<keyword evidence="7 10" id="KW-0067">ATP-binding</keyword>
<dbReference type="Pfam" id="PF01715">
    <property type="entry name" value="IPPT"/>
    <property type="match status" value="1"/>
</dbReference>
<dbReference type="NCBIfam" id="TIGR00174">
    <property type="entry name" value="miaA"/>
    <property type="match status" value="1"/>
</dbReference>
<comment type="catalytic activity">
    <reaction evidence="9 10 11">
        <text>adenosine(37) in tRNA + dimethylallyl diphosphate = N(6)-dimethylallyladenosine(37) in tRNA + diphosphate</text>
        <dbReference type="Rhea" id="RHEA:26482"/>
        <dbReference type="Rhea" id="RHEA-COMP:10162"/>
        <dbReference type="Rhea" id="RHEA-COMP:10375"/>
        <dbReference type="ChEBI" id="CHEBI:33019"/>
        <dbReference type="ChEBI" id="CHEBI:57623"/>
        <dbReference type="ChEBI" id="CHEBI:74411"/>
        <dbReference type="ChEBI" id="CHEBI:74415"/>
        <dbReference type="EC" id="2.5.1.75"/>
    </reaction>
</comment>
<keyword evidence="8 10" id="KW-0460">Magnesium</keyword>
<evidence type="ECO:0000256" key="10">
    <source>
        <dbReference type="HAMAP-Rule" id="MF_00185"/>
    </source>
</evidence>
<feature type="site" description="Interaction with substrate tRNA" evidence="10">
    <location>
        <position position="128"/>
    </location>
</feature>
<feature type="site" description="Interaction with substrate tRNA" evidence="10">
    <location>
        <position position="106"/>
    </location>
</feature>
<dbReference type="InterPro" id="IPR018022">
    <property type="entry name" value="IPT"/>
</dbReference>
<dbReference type="HAMAP" id="MF_00185">
    <property type="entry name" value="IPP_trans"/>
    <property type="match status" value="1"/>
</dbReference>
<dbReference type="OrthoDB" id="9776390at2"/>
<organism evidence="14 15">
    <name type="scientific">Sphingorhabdus wooponensis</name>
    <dbReference type="NCBI Taxonomy" id="940136"/>
    <lineage>
        <taxon>Bacteria</taxon>
        <taxon>Pseudomonadati</taxon>
        <taxon>Pseudomonadota</taxon>
        <taxon>Alphaproteobacteria</taxon>
        <taxon>Sphingomonadales</taxon>
        <taxon>Sphingomonadaceae</taxon>
        <taxon>Sphingorhabdus</taxon>
    </lineage>
</organism>
<dbReference type="EC" id="2.5.1.75" evidence="10"/>
<evidence type="ECO:0000313" key="15">
    <source>
        <dbReference type="Proteomes" id="UP000268553"/>
    </source>
</evidence>
<evidence type="ECO:0000313" key="14">
    <source>
        <dbReference type="EMBL" id="RRQ52350.1"/>
    </source>
</evidence>
<evidence type="ECO:0000256" key="9">
    <source>
        <dbReference type="ARBA" id="ARBA00049563"/>
    </source>
</evidence>
<comment type="similarity">
    <text evidence="3 10 13">Belongs to the IPP transferase family.</text>
</comment>
<keyword evidence="15" id="KW-1185">Reference proteome</keyword>
<evidence type="ECO:0000256" key="11">
    <source>
        <dbReference type="RuleBase" id="RU003783"/>
    </source>
</evidence>
<keyword evidence="5 10" id="KW-0819">tRNA processing</keyword>
<comment type="caution">
    <text evidence="10">Lacks conserved residue(s) required for the propagation of feature annotation.</text>
</comment>
<evidence type="ECO:0000256" key="13">
    <source>
        <dbReference type="RuleBase" id="RU003785"/>
    </source>
</evidence>
<comment type="caution">
    <text evidence="14">The sequence shown here is derived from an EMBL/GenBank/DDBJ whole genome shotgun (WGS) entry which is preliminary data.</text>
</comment>
<keyword evidence="6 10" id="KW-0547">Nucleotide-binding</keyword>
<evidence type="ECO:0000256" key="1">
    <source>
        <dbReference type="ARBA" id="ARBA00001946"/>
    </source>
</evidence>
<dbReference type="Gene3D" id="1.10.20.140">
    <property type="match status" value="1"/>
</dbReference>
<comment type="function">
    <text evidence="2 10 12">Catalyzes the transfer of a dimethylallyl group onto the adenine at position 37 in tRNAs that read codons beginning with uridine, leading to the formation of N6-(dimethylallyl)adenosine (i(6)A).</text>
</comment>
<dbReference type="RefSeq" id="WP_125230366.1">
    <property type="nucleotide sequence ID" value="NZ_RWJI01000001.1"/>
</dbReference>
<protein>
    <recommendedName>
        <fullName evidence="10">tRNA dimethylallyltransferase</fullName>
        <ecNumber evidence="10">2.5.1.75</ecNumber>
    </recommendedName>
    <alternativeName>
        <fullName evidence="10">Dimethylallyl diphosphate:tRNA dimethylallyltransferase</fullName>
        <shortName evidence="10">DMAPP:tRNA dimethylallyltransferase</shortName>
        <shortName evidence="10">DMATase</shortName>
    </alternativeName>
    <alternativeName>
        <fullName evidence="10">Isopentenyl-diphosphate:tRNA isopentenyltransferase</fullName>
        <shortName evidence="10">IPP transferase</shortName>
        <shortName evidence="10">IPPT</shortName>
        <shortName evidence="10">IPTase</shortName>
    </alternativeName>
</protein>
<comment type="cofactor">
    <cofactor evidence="1 10">
        <name>Mg(2+)</name>
        <dbReference type="ChEBI" id="CHEBI:18420"/>
    </cofactor>
</comment>
<dbReference type="GO" id="GO:0005524">
    <property type="term" value="F:ATP binding"/>
    <property type="evidence" value="ECO:0007669"/>
    <property type="project" value="UniProtKB-UniRule"/>
</dbReference>
<dbReference type="EMBL" id="RWJI01000001">
    <property type="protein sequence ID" value="RRQ52350.1"/>
    <property type="molecule type" value="Genomic_DNA"/>
</dbReference>
<evidence type="ECO:0000256" key="4">
    <source>
        <dbReference type="ARBA" id="ARBA00022679"/>
    </source>
</evidence>
<evidence type="ECO:0000256" key="3">
    <source>
        <dbReference type="ARBA" id="ARBA00005842"/>
    </source>
</evidence>
<dbReference type="InterPro" id="IPR027417">
    <property type="entry name" value="P-loop_NTPase"/>
</dbReference>
<dbReference type="SUPFAM" id="SSF52540">
    <property type="entry name" value="P-loop containing nucleoside triphosphate hydrolases"/>
    <property type="match status" value="1"/>
</dbReference>
<name>A0A426RTL8_9SPHN</name>
<dbReference type="GO" id="GO:0006400">
    <property type="term" value="P:tRNA modification"/>
    <property type="evidence" value="ECO:0007669"/>
    <property type="project" value="TreeGrafter"/>
</dbReference>
<proteinExistence type="inferred from homology"/>
<dbReference type="GO" id="GO:0052381">
    <property type="term" value="F:tRNA dimethylallyltransferase activity"/>
    <property type="evidence" value="ECO:0007669"/>
    <property type="project" value="UniProtKB-UniRule"/>
</dbReference>
<dbReference type="InterPro" id="IPR039657">
    <property type="entry name" value="Dimethylallyltransferase"/>
</dbReference>
<dbReference type="Proteomes" id="UP000268553">
    <property type="component" value="Unassembled WGS sequence"/>
</dbReference>
<evidence type="ECO:0000256" key="2">
    <source>
        <dbReference type="ARBA" id="ARBA00003213"/>
    </source>
</evidence>
<evidence type="ECO:0000256" key="7">
    <source>
        <dbReference type="ARBA" id="ARBA00022840"/>
    </source>
</evidence>
<dbReference type="PANTHER" id="PTHR11088:SF60">
    <property type="entry name" value="TRNA DIMETHYLALLYLTRANSFERASE"/>
    <property type="match status" value="1"/>
</dbReference>
<gene>
    <name evidence="10 14" type="primary">miaA</name>
    <name evidence="14" type="ORF">D7D48_05695</name>
</gene>
<feature type="binding site" evidence="10">
    <location>
        <begin position="15"/>
        <end position="22"/>
    </location>
    <ligand>
        <name>ATP</name>
        <dbReference type="ChEBI" id="CHEBI:30616"/>
    </ligand>
</feature>
<dbReference type="PANTHER" id="PTHR11088">
    <property type="entry name" value="TRNA DIMETHYLALLYLTRANSFERASE"/>
    <property type="match status" value="1"/>
</dbReference>